<reference evidence="8 9" key="1">
    <citation type="submission" date="2024-05" db="EMBL/GenBank/DDBJ databases">
        <title>Haplotype-resolved chromosome-level genome assembly of Huyou (Citrus changshanensis).</title>
        <authorList>
            <person name="Miao C."/>
            <person name="Chen W."/>
            <person name="Wu Y."/>
            <person name="Wang L."/>
            <person name="Zhao S."/>
            <person name="Grierson D."/>
            <person name="Xu C."/>
            <person name="Chen K."/>
        </authorList>
    </citation>
    <scope>NUCLEOTIDE SEQUENCE [LARGE SCALE GENOMIC DNA]</scope>
    <source>
        <strain evidence="8">01-14</strain>
        <tissue evidence="8">Leaf</tissue>
    </source>
</reference>
<dbReference type="GO" id="GO:0005737">
    <property type="term" value="C:cytoplasm"/>
    <property type="evidence" value="ECO:0007669"/>
    <property type="project" value="TreeGrafter"/>
</dbReference>
<dbReference type="EMBL" id="JBCGBO010000001">
    <property type="protein sequence ID" value="KAK9230731.1"/>
    <property type="molecule type" value="Genomic_DNA"/>
</dbReference>
<dbReference type="GO" id="GO:0008270">
    <property type="term" value="F:zinc ion binding"/>
    <property type="evidence" value="ECO:0007669"/>
    <property type="project" value="UniProtKB-KW"/>
</dbReference>
<evidence type="ECO:0000256" key="1">
    <source>
        <dbReference type="ARBA" id="ARBA00000900"/>
    </source>
</evidence>
<evidence type="ECO:0000256" key="4">
    <source>
        <dbReference type="ARBA" id="ARBA00022771"/>
    </source>
</evidence>
<evidence type="ECO:0000256" key="3">
    <source>
        <dbReference type="ARBA" id="ARBA00022723"/>
    </source>
</evidence>
<sequence length="105" mass="12077">MKELSRGACGEGQRSNHTDEEAGCAICLEKEYSDESAMIRMQCSHIFHSDCITPWFEERLGKSCACPVCPFQLPLPSFAFEELSSKVKSNNWIKEDAYWETWMEE</sequence>
<evidence type="ECO:0000256" key="5">
    <source>
        <dbReference type="ARBA" id="ARBA00022833"/>
    </source>
</evidence>
<comment type="caution">
    <text evidence="8">The sequence shown here is derived from an EMBL/GenBank/DDBJ whole genome shotgun (WGS) entry which is preliminary data.</text>
</comment>
<dbReference type="PROSITE" id="PS50089">
    <property type="entry name" value="ZF_RING_2"/>
    <property type="match status" value="1"/>
</dbReference>
<organism evidence="8 9">
    <name type="scientific">Citrus x changshan-huyou</name>
    <dbReference type="NCBI Taxonomy" id="2935761"/>
    <lineage>
        <taxon>Eukaryota</taxon>
        <taxon>Viridiplantae</taxon>
        <taxon>Streptophyta</taxon>
        <taxon>Embryophyta</taxon>
        <taxon>Tracheophyta</taxon>
        <taxon>Spermatophyta</taxon>
        <taxon>Magnoliopsida</taxon>
        <taxon>eudicotyledons</taxon>
        <taxon>Gunneridae</taxon>
        <taxon>Pentapetalae</taxon>
        <taxon>rosids</taxon>
        <taxon>malvids</taxon>
        <taxon>Sapindales</taxon>
        <taxon>Rutaceae</taxon>
        <taxon>Aurantioideae</taxon>
        <taxon>Citrus</taxon>
    </lineage>
</organism>
<evidence type="ECO:0000256" key="2">
    <source>
        <dbReference type="ARBA" id="ARBA00012483"/>
    </source>
</evidence>
<keyword evidence="5" id="KW-0862">Zinc</keyword>
<keyword evidence="3" id="KW-0479">Metal-binding</keyword>
<dbReference type="PANTHER" id="PTHR15710:SF184">
    <property type="entry name" value="RING_U-BOX SUPERFAMILY PROTEIN"/>
    <property type="match status" value="1"/>
</dbReference>
<dbReference type="PANTHER" id="PTHR15710">
    <property type="entry name" value="E3 UBIQUITIN-PROTEIN LIGASE PRAJA"/>
    <property type="match status" value="1"/>
</dbReference>
<dbReference type="SMART" id="SM00184">
    <property type="entry name" value="RING"/>
    <property type="match status" value="1"/>
</dbReference>
<dbReference type="Proteomes" id="UP001428341">
    <property type="component" value="Unassembled WGS sequence"/>
</dbReference>
<evidence type="ECO:0000313" key="9">
    <source>
        <dbReference type="Proteomes" id="UP001428341"/>
    </source>
</evidence>
<keyword evidence="4 6" id="KW-0863">Zinc-finger</keyword>
<dbReference type="GO" id="GO:0016567">
    <property type="term" value="P:protein ubiquitination"/>
    <property type="evidence" value="ECO:0007669"/>
    <property type="project" value="TreeGrafter"/>
</dbReference>
<dbReference type="Pfam" id="PF13639">
    <property type="entry name" value="zf-RING_2"/>
    <property type="match status" value="1"/>
</dbReference>
<dbReference type="GO" id="GO:0061630">
    <property type="term" value="F:ubiquitin protein ligase activity"/>
    <property type="evidence" value="ECO:0007669"/>
    <property type="project" value="UniProtKB-EC"/>
</dbReference>
<dbReference type="InterPro" id="IPR001841">
    <property type="entry name" value="Znf_RING"/>
</dbReference>
<dbReference type="Gene3D" id="3.30.40.10">
    <property type="entry name" value="Zinc/RING finger domain, C3HC4 (zinc finger)"/>
    <property type="match status" value="1"/>
</dbReference>
<proteinExistence type="predicted"/>
<comment type="catalytic activity">
    <reaction evidence="1">
        <text>S-ubiquitinyl-[E2 ubiquitin-conjugating enzyme]-L-cysteine + [acceptor protein]-L-lysine = [E2 ubiquitin-conjugating enzyme]-L-cysteine + N(6)-ubiquitinyl-[acceptor protein]-L-lysine.</text>
        <dbReference type="EC" id="2.3.2.27"/>
    </reaction>
</comment>
<feature type="domain" description="RING-type" evidence="7">
    <location>
        <begin position="24"/>
        <end position="69"/>
    </location>
</feature>
<evidence type="ECO:0000256" key="6">
    <source>
        <dbReference type="PROSITE-ProRule" id="PRU00175"/>
    </source>
</evidence>
<name>A0AAP0R3X7_9ROSI</name>
<protein>
    <recommendedName>
        <fullName evidence="2">RING-type E3 ubiquitin transferase</fullName>
        <ecNumber evidence="2">2.3.2.27</ecNumber>
    </recommendedName>
</protein>
<evidence type="ECO:0000259" key="7">
    <source>
        <dbReference type="PROSITE" id="PS50089"/>
    </source>
</evidence>
<dbReference type="InterPro" id="IPR013083">
    <property type="entry name" value="Znf_RING/FYVE/PHD"/>
</dbReference>
<dbReference type="EC" id="2.3.2.27" evidence="2"/>
<dbReference type="AlphaFoldDB" id="A0AAP0R3X7"/>
<keyword evidence="9" id="KW-1185">Reference proteome</keyword>
<dbReference type="SUPFAM" id="SSF57850">
    <property type="entry name" value="RING/U-box"/>
    <property type="match status" value="1"/>
</dbReference>
<gene>
    <name evidence="8" type="ORF">WN944_023703</name>
</gene>
<evidence type="ECO:0000313" key="8">
    <source>
        <dbReference type="EMBL" id="KAK9230731.1"/>
    </source>
</evidence>
<accession>A0AAP0R3X7</accession>